<sequence length="130" mass="14558">MAPDEESHASNIKKGKILVKCTETSSPPITNGGSLLNYLHMPHDNLVGRSRKLIPSMITDVSTQKMTSHLTLLSRCHHTRQVTFIKSSPCNVLIRKQVTLKSDAEQSKSPERYEAQVDHPTTPATYIDKY</sequence>
<protein>
    <submittedName>
        <fullName evidence="2">Uncharacterized protein</fullName>
    </submittedName>
</protein>
<evidence type="ECO:0000256" key="1">
    <source>
        <dbReference type="SAM" id="MobiDB-lite"/>
    </source>
</evidence>
<organism evidence="2 3">
    <name type="scientific">Botryotinia convoluta</name>
    <dbReference type="NCBI Taxonomy" id="54673"/>
    <lineage>
        <taxon>Eukaryota</taxon>
        <taxon>Fungi</taxon>
        <taxon>Dikarya</taxon>
        <taxon>Ascomycota</taxon>
        <taxon>Pezizomycotina</taxon>
        <taxon>Leotiomycetes</taxon>
        <taxon>Helotiales</taxon>
        <taxon>Sclerotiniaceae</taxon>
        <taxon>Botryotinia</taxon>
    </lineage>
</organism>
<evidence type="ECO:0000313" key="3">
    <source>
        <dbReference type="Proteomes" id="UP000297527"/>
    </source>
</evidence>
<feature type="region of interest" description="Disordered" evidence="1">
    <location>
        <begin position="101"/>
        <end position="124"/>
    </location>
</feature>
<reference evidence="2 3" key="1">
    <citation type="submission" date="2017-12" db="EMBL/GenBank/DDBJ databases">
        <title>Comparative genomics of Botrytis spp.</title>
        <authorList>
            <person name="Valero-Jimenez C.A."/>
            <person name="Tapia P."/>
            <person name="Veloso J."/>
            <person name="Silva-Moreno E."/>
            <person name="Staats M."/>
            <person name="Valdes J.H."/>
            <person name="Van Kan J.A.L."/>
        </authorList>
    </citation>
    <scope>NUCLEOTIDE SEQUENCE [LARGE SCALE GENOMIC DNA]</scope>
    <source>
        <strain evidence="2 3">MUCL11595</strain>
    </source>
</reference>
<dbReference type="AlphaFoldDB" id="A0A4Z1IP66"/>
<gene>
    <name evidence="2" type="ORF">BCON_0015g00540</name>
</gene>
<proteinExistence type="predicted"/>
<feature type="compositionally biased region" description="Basic and acidic residues" evidence="1">
    <location>
        <begin position="102"/>
        <end position="117"/>
    </location>
</feature>
<comment type="caution">
    <text evidence="2">The sequence shown here is derived from an EMBL/GenBank/DDBJ whole genome shotgun (WGS) entry which is preliminary data.</text>
</comment>
<name>A0A4Z1IP66_9HELO</name>
<dbReference type="EMBL" id="PQXN01000015">
    <property type="protein sequence ID" value="TGO63125.1"/>
    <property type="molecule type" value="Genomic_DNA"/>
</dbReference>
<keyword evidence="3" id="KW-1185">Reference proteome</keyword>
<evidence type="ECO:0000313" key="2">
    <source>
        <dbReference type="EMBL" id="TGO63125.1"/>
    </source>
</evidence>
<accession>A0A4Z1IP66</accession>
<dbReference type="Proteomes" id="UP000297527">
    <property type="component" value="Unassembled WGS sequence"/>
</dbReference>